<dbReference type="PANTHER" id="PTHR43283:SF7">
    <property type="entry name" value="BETA-LACTAMASE-RELATED DOMAIN-CONTAINING PROTEIN"/>
    <property type="match status" value="1"/>
</dbReference>
<gene>
    <name evidence="2" type="ORF">H9831_11800</name>
</gene>
<sequence>MDIREIEQYAEKMRILNLRVCVNGEVTVKRDWDGEIRRNQYSASKSFTSAAVGIACGEGLLSLEEKLCDAFREEIPDQPPENLQKARVRDLLTMCLGQKEAWLMGEQRPVMEADDWVRFSLSRPFEAEPGTEFVYNNVGPYLAGVLVQRRAGCSLVDYLMPRLFAPLGIRRTVWEVDPKGNTFGAGGLFLSVTELMRFGQLLLQEGSWNGRQLIPAEYVKEASRAQVENGAEGYGYLFWRGPYQSFRADGKYGQLSIVLPEKNAVIAVNAESRDAGSMMKRCMDVIVPQL</sequence>
<feature type="domain" description="Beta-lactamase-related" evidence="1">
    <location>
        <begin position="24"/>
        <end position="271"/>
    </location>
</feature>
<proteinExistence type="predicted"/>
<dbReference type="Gene3D" id="3.40.710.10">
    <property type="entry name" value="DD-peptidase/beta-lactamase superfamily"/>
    <property type="match status" value="1"/>
</dbReference>
<reference evidence="2" key="1">
    <citation type="journal article" date="2021" name="PeerJ">
        <title>Extensive microbial diversity within the chicken gut microbiome revealed by metagenomics and culture.</title>
        <authorList>
            <person name="Gilroy R."/>
            <person name="Ravi A."/>
            <person name="Getino M."/>
            <person name="Pursley I."/>
            <person name="Horton D.L."/>
            <person name="Alikhan N.F."/>
            <person name="Baker D."/>
            <person name="Gharbi K."/>
            <person name="Hall N."/>
            <person name="Watson M."/>
            <person name="Adriaenssens E.M."/>
            <person name="Foster-Nyarko E."/>
            <person name="Jarju S."/>
            <person name="Secka A."/>
            <person name="Antonio M."/>
            <person name="Oren A."/>
            <person name="Chaudhuri R.R."/>
            <person name="La Ragione R."/>
            <person name="Hildebrand F."/>
            <person name="Pallen M.J."/>
        </authorList>
    </citation>
    <scope>NUCLEOTIDE SEQUENCE</scope>
    <source>
        <strain evidence="2">ChiSxjej3B15-24422</strain>
    </source>
</reference>
<name>A0A9D1YS99_9FIRM</name>
<dbReference type="EMBL" id="DXDD01000143">
    <property type="protein sequence ID" value="HIY61341.1"/>
    <property type="molecule type" value="Genomic_DNA"/>
</dbReference>
<organism evidence="2 3">
    <name type="scientific">Candidatus Eisenbergiella pullistercoris</name>
    <dbReference type="NCBI Taxonomy" id="2838555"/>
    <lineage>
        <taxon>Bacteria</taxon>
        <taxon>Bacillati</taxon>
        <taxon>Bacillota</taxon>
        <taxon>Clostridia</taxon>
        <taxon>Lachnospirales</taxon>
        <taxon>Lachnospiraceae</taxon>
        <taxon>Eisenbergiella</taxon>
    </lineage>
</organism>
<dbReference type="SUPFAM" id="SSF56601">
    <property type="entry name" value="beta-lactamase/transpeptidase-like"/>
    <property type="match status" value="1"/>
</dbReference>
<accession>A0A9D1YS99</accession>
<dbReference type="AlphaFoldDB" id="A0A9D1YS99"/>
<dbReference type="InterPro" id="IPR001466">
    <property type="entry name" value="Beta-lactam-related"/>
</dbReference>
<dbReference type="Pfam" id="PF00144">
    <property type="entry name" value="Beta-lactamase"/>
    <property type="match status" value="1"/>
</dbReference>
<comment type="caution">
    <text evidence="2">The sequence shown here is derived from an EMBL/GenBank/DDBJ whole genome shotgun (WGS) entry which is preliminary data.</text>
</comment>
<evidence type="ECO:0000259" key="1">
    <source>
        <dbReference type="Pfam" id="PF00144"/>
    </source>
</evidence>
<reference evidence="2" key="2">
    <citation type="submission" date="2021-04" db="EMBL/GenBank/DDBJ databases">
        <authorList>
            <person name="Gilroy R."/>
        </authorList>
    </citation>
    <scope>NUCLEOTIDE SEQUENCE</scope>
    <source>
        <strain evidence="2">ChiSxjej3B15-24422</strain>
    </source>
</reference>
<dbReference type="InterPro" id="IPR012338">
    <property type="entry name" value="Beta-lactam/transpept-like"/>
</dbReference>
<evidence type="ECO:0000313" key="3">
    <source>
        <dbReference type="Proteomes" id="UP000824007"/>
    </source>
</evidence>
<evidence type="ECO:0000313" key="2">
    <source>
        <dbReference type="EMBL" id="HIY61341.1"/>
    </source>
</evidence>
<dbReference type="Proteomes" id="UP000824007">
    <property type="component" value="Unassembled WGS sequence"/>
</dbReference>
<dbReference type="PANTHER" id="PTHR43283">
    <property type="entry name" value="BETA-LACTAMASE-RELATED"/>
    <property type="match status" value="1"/>
</dbReference>
<dbReference type="InterPro" id="IPR050789">
    <property type="entry name" value="Diverse_Enzym_Activities"/>
</dbReference>
<protein>
    <submittedName>
        <fullName evidence="2">Beta-lactamase family protein</fullName>
    </submittedName>
</protein>